<evidence type="ECO:0000313" key="3">
    <source>
        <dbReference type="Proteomes" id="UP000499080"/>
    </source>
</evidence>
<evidence type="ECO:0000313" key="2">
    <source>
        <dbReference type="EMBL" id="GBO27085.1"/>
    </source>
</evidence>
<accession>A0A4Y2VP19</accession>
<keyword evidence="3" id="KW-1185">Reference proteome</keyword>
<reference evidence="2 3" key="1">
    <citation type="journal article" date="2019" name="Sci. Rep.">
        <title>Orb-weaving spider Araneus ventricosus genome elucidates the spidroin gene catalogue.</title>
        <authorList>
            <person name="Kono N."/>
            <person name="Nakamura H."/>
            <person name="Ohtoshi R."/>
            <person name="Moran D.A.P."/>
            <person name="Shinohara A."/>
            <person name="Yoshida Y."/>
            <person name="Fujiwara M."/>
            <person name="Mori M."/>
            <person name="Tomita M."/>
            <person name="Arakawa K."/>
        </authorList>
    </citation>
    <scope>NUCLEOTIDE SEQUENCE [LARGE SCALE GENOMIC DNA]</scope>
</reference>
<name>A0A4Y2VP19_ARAVE</name>
<gene>
    <name evidence="2" type="ORF">AVEN_142862_1</name>
</gene>
<proteinExistence type="predicted"/>
<dbReference type="Proteomes" id="UP000499080">
    <property type="component" value="Unassembled WGS sequence"/>
</dbReference>
<sequence length="76" mass="8543">MKSISSLDHFRMEKQEIYVAVDNTEPRNPQQADPFAWKPETNAGDNSEQTSISSWNPFRMENGAYVLLTAVGKGNP</sequence>
<feature type="compositionally biased region" description="Polar residues" evidence="1">
    <location>
        <begin position="43"/>
        <end position="55"/>
    </location>
</feature>
<dbReference type="EMBL" id="BGPR01050075">
    <property type="protein sequence ID" value="GBO27085.1"/>
    <property type="molecule type" value="Genomic_DNA"/>
</dbReference>
<protein>
    <submittedName>
        <fullName evidence="2">Uncharacterized protein</fullName>
    </submittedName>
</protein>
<dbReference type="AlphaFoldDB" id="A0A4Y2VP19"/>
<comment type="caution">
    <text evidence="2">The sequence shown here is derived from an EMBL/GenBank/DDBJ whole genome shotgun (WGS) entry which is preliminary data.</text>
</comment>
<evidence type="ECO:0000256" key="1">
    <source>
        <dbReference type="SAM" id="MobiDB-lite"/>
    </source>
</evidence>
<organism evidence="2 3">
    <name type="scientific">Araneus ventricosus</name>
    <name type="common">Orbweaver spider</name>
    <name type="synonym">Epeira ventricosa</name>
    <dbReference type="NCBI Taxonomy" id="182803"/>
    <lineage>
        <taxon>Eukaryota</taxon>
        <taxon>Metazoa</taxon>
        <taxon>Ecdysozoa</taxon>
        <taxon>Arthropoda</taxon>
        <taxon>Chelicerata</taxon>
        <taxon>Arachnida</taxon>
        <taxon>Araneae</taxon>
        <taxon>Araneomorphae</taxon>
        <taxon>Entelegynae</taxon>
        <taxon>Araneoidea</taxon>
        <taxon>Araneidae</taxon>
        <taxon>Araneus</taxon>
    </lineage>
</organism>
<feature type="region of interest" description="Disordered" evidence="1">
    <location>
        <begin position="21"/>
        <end position="55"/>
    </location>
</feature>